<comment type="caution">
    <text evidence="4">The sequence shown here is derived from an EMBL/GenBank/DDBJ whole genome shotgun (WGS) entry which is preliminary data.</text>
</comment>
<dbReference type="Pfam" id="PF14111">
    <property type="entry name" value="DUF4283"/>
    <property type="match status" value="1"/>
</dbReference>
<feature type="compositionally biased region" description="Polar residues" evidence="1">
    <location>
        <begin position="150"/>
        <end position="163"/>
    </location>
</feature>
<dbReference type="InterPro" id="IPR025558">
    <property type="entry name" value="DUF4283"/>
</dbReference>
<evidence type="ECO:0000259" key="3">
    <source>
        <dbReference type="Pfam" id="PF14111"/>
    </source>
</evidence>
<protein>
    <recommendedName>
        <fullName evidence="6">DUF4283 domain-containing protein</fullName>
    </recommendedName>
</protein>
<evidence type="ECO:0000313" key="4">
    <source>
        <dbReference type="EMBL" id="KAG5415640.1"/>
    </source>
</evidence>
<sequence length="932" mass="103238">MSNPWASGRRSSVSPPSSCASGDKRILIPPDPPDSNLPLAQYPPLSPTIPTRREKALVNSTIVSPYPTGQQISAGLSETGIALCNVDVEMVLGPVSVADPITRSDATVGATVDFQIQPSTTVVPPTEFTNNLQEKFTVLLPKFSSPIQTNPALSPTPTIASTSGDEDLPHASIPHPNHPVPPGNSQPVPNPSLVEKIRKSEDKSLKRLAPVTISASGRPSVLIPDAVFQKGADMHKDFIVCVFNGRSPPFSQIQSVLNHLWGKGKRLEIHNNPSSHSLLVRITSDYLKQKILEKGYWYVGDSLFHTKQWTTTNKSLAPSFSSIQIWAHLTGIPLDLRHQEGLSLVAGLVGEPKETDDFTKNLVSLTLAHAKVEVDLTKPLPDVVEFTRQSGEIVEVLVSFPWLPPTCSHCKELGHVVRNCLLVPLPPKAPPANPSKNKTPTIPKTPSGINLHLKTPTKTPSKTPTKTLLKNHPSSSSSVPSPSLSLPEPCPVVPVGSNNSVASVTIHSGLPSTSKNLKPLSSSSLFVPPPFSFASIKNPSLDVPSPTYQPSLKRSRSDPSISPPNNLSLFSNSSRPPICPYTTNQFSLLSTLDSSETHIKDQNITNLLSILCRGWRFASNHASDDDGRIIIVWRDDVNVRILHQSRQSITCEVTLPATAPFIYTAVYASNFRAERVDLWVELLDVCQTYQLHLQPWIIGGDFNEIMHPSEHSLMEVNVTTLQMQEFKDCLQQLEVFDLRFQGPRFTWSNHCPEGPIAKKLDRLLVNSNIISIFPNCVATFYPTLFSDHSPCVLDLAHHLPLAGTMPFRFFNYLTRHPSYHQLVLETWSQAGSLALNLTKLSWKQKSVKGVLKQLNRENFSNIQVRVLEANRVIYYLWRERNQRYHNHRFQTSYSLTKSLDRLIKDKILSFRRSSPTTSSSLMQMWVATELIP</sequence>
<feature type="region of interest" description="Disordered" evidence="1">
    <location>
        <begin position="427"/>
        <end position="491"/>
    </location>
</feature>
<proteinExistence type="predicted"/>
<dbReference type="Proteomes" id="UP000823674">
    <property type="component" value="Chromosome A01"/>
</dbReference>
<evidence type="ECO:0000313" key="5">
    <source>
        <dbReference type="Proteomes" id="UP000823674"/>
    </source>
</evidence>
<gene>
    <name evidence="4" type="primary">A01g509420.1_BraROA</name>
    <name evidence="4" type="ORF">IGI04_003207</name>
</gene>
<accession>A0ABQ7NXS6</accession>
<feature type="region of interest" description="Disordered" evidence="1">
    <location>
        <begin position="150"/>
        <end position="192"/>
    </location>
</feature>
<evidence type="ECO:0000256" key="1">
    <source>
        <dbReference type="SAM" id="MobiDB-lite"/>
    </source>
</evidence>
<feature type="compositionally biased region" description="Pro residues" evidence="1">
    <location>
        <begin position="176"/>
        <end position="190"/>
    </location>
</feature>
<feature type="compositionally biased region" description="Low complexity" evidence="1">
    <location>
        <begin position="1"/>
        <end position="21"/>
    </location>
</feature>
<organism evidence="4 5">
    <name type="scientific">Brassica rapa subsp. trilocularis</name>
    <dbReference type="NCBI Taxonomy" id="1813537"/>
    <lineage>
        <taxon>Eukaryota</taxon>
        <taxon>Viridiplantae</taxon>
        <taxon>Streptophyta</taxon>
        <taxon>Embryophyta</taxon>
        <taxon>Tracheophyta</taxon>
        <taxon>Spermatophyta</taxon>
        <taxon>Magnoliopsida</taxon>
        <taxon>eudicotyledons</taxon>
        <taxon>Gunneridae</taxon>
        <taxon>Pentapetalae</taxon>
        <taxon>rosids</taxon>
        <taxon>malvids</taxon>
        <taxon>Brassicales</taxon>
        <taxon>Brassicaceae</taxon>
        <taxon>Brassiceae</taxon>
        <taxon>Brassica</taxon>
    </lineage>
</organism>
<feature type="region of interest" description="Disordered" evidence="1">
    <location>
        <begin position="544"/>
        <end position="573"/>
    </location>
</feature>
<dbReference type="InterPro" id="IPR036691">
    <property type="entry name" value="Endo/exonu/phosph_ase_sf"/>
</dbReference>
<dbReference type="SUPFAM" id="SSF56219">
    <property type="entry name" value="DNase I-like"/>
    <property type="match status" value="1"/>
</dbReference>
<name>A0ABQ7NXS6_BRACM</name>
<feature type="compositionally biased region" description="Low complexity" evidence="1">
    <location>
        <begin position="453"/>
        <end position="487"/>
    </location>
</feature>
<feature type="compositionally biased region" description="Low complexity" evidence="1">
    <location>
        <begin position="558"/>
        <end position="573"/>
    </location>
</feature>
<keyword evidence="5" id="KW-1185">Reference proteome</keyword>
<dbReference type="PANTHER" id="PTHR31286:SF90">
    <property type="entry name" value="DUF4283 DOMAIN-CONTAINING PROTEIN"/>
    <property type="match status" value="1"/>
</dbReference>
<feature type="region of interest" description="Disordered" evidence="1">
    <location>
        <begin position="1"/>
        <end position="48"/>
    </location>
</feature>
<evidence type="ECO:0008006" key="6">
    <source>
        <dbReference type="Google" id="ProtNLM"/>
    </source>
</evidence>
<dbReference type="Pfam" id="PF03372">
    <property type="entry name" value="Exo_endo_phos"/>
    <property type="match status" value="1"/>
</dbReference>
<reference evidence="4 5" key="1">
    <citation type="submission" date="2021-03" db="EMBL/GenBank/DDBJ databases">
        <authorList>
            <person name="King G.J."/>
            <person name="Bancroft I."/>
            <person name="Baten A."/>
            <person name="Bloomfield J."/>
            <person name="Borpatragohain P."/>
            <person name="He Z."/>
            <person name="Irish N."/>
            <person name="Irwin J."/>
            <person name="Liu K."/>
            <person name="Mauleon R.P."/>
            <person name="Moore J."/>
            <person name="Morris R."/>
            <person name="Ostergaard L."/>
            <person name="Wang B."/>
            <person name="Wells R."/>
        </authorList>
    </citation>
    <scope>NUCLEOTIDE SEQUENCE [LARGE SCALE GENOMIC DNA]</scope>
    <source>
        <strain evidence="4">R-o-18</strain>
        <tissue evidence="4">Leaf</tissue>
    </source>
</reference>
<dbReference type="Gene3D" id="3.60.10.10">
    <property type="entry name" value="Endonuclease/exonuclease/phosphatase"/>
    <property type="match status" value="1"/>
</dbReference>
<dbReference type="PANTHER" id="PTHR31286">
    <property type="entry name" value="GLYCINE-RICH CELL WALL STRUCTURAL PROTEIN 1.8-LIKE"/>
    <property type="match status" value="1"/>
</dbReference>
<feature type="domain" description="Endonuclease/exonuclease/phosphatase" evidence="2">
    <location>
        <begin position="596"/>
        <end position="788"/>
    </location>
</feature>
<feature type="domain" description="DUF4283" evidence="3">
    <location>
        <begin position="233"/>
        <end position="312"/>
    </location>
</feature>
<dbReference type="InterPro" id="IPR005135">
    <property type="entry name" value="Endo/exonuclease/phosphatase"/>
</dbReference>
<dbReference type="InterPro" id="IPR040256">
    <property type="entry name" value="At4g02000-like"/>
</dbReference>
<dbReference type="EMBL" id="JADBGQ010000001">
    <property type="protein sequence ID" value="KAG5415640.1"/>
    <property type="molecule type" value="Genomic_DNA"/>
</dbReference>
<evidence type="ECO:0000259" key="2">
    <source>
        <dbReference type="Pfam" id="PF03372"/>
    </source>
</evidence>